<dbReference type="InterPro" id="IPR036866">
    <property type="entry name" value="RibonucZ/Hydroxyglut_hydro"/>
</dbReference>
<name>A0ABP3UBW5_9CLOT</name>
<dbReference type="Proteomes" id="UP001500339">
    <property type="component" value="Unassembled WGS sequence"/>
</dbReference>
<dbReference type="CDD" id="cd07743">
    <property type="entry name" value="metallo-hydrolase-like_MBL-fold"/>
    <property type="match status" value="1"/>
</dbReference>
<dbReference type="InterPro" id="IPR050855">
    <property type="entry name" value="NDM-1-like"/>
</dbReference>
<evidence type="ECO:0000313" key="3">
    <source>
        <dbReference type="Proteomes" id="UP001500339"/>
    </source>
</evidence>
<dbReference type="InterPro" id="IPR001279">
    <property type="entry name" value="Metallo-B-lactamas"/>
</dbReference>
<reference evidence="3" key="1">
    <citation type="journal article" date="2019" name="Int. J. Syst. Evol. Microbiol.">
        <title>The Global Catalogue of Microorganisms (GCM) 10K type strain sequencing project: providing services to taxonomists for standard genome sequencing and annotation.</title>
        <authorList>
            <consortium name="The Broad Institute Genomics Platform"/>
            <consortium name="The Broad Institute Genome Sequencing Center for Infectious Disease"/>
            <person name="Wu L."/>
            <person name="Ma J."/>
        </authorList>
    </citation>
    <scope>NUCLEOTIDE SEQUENCE [LARGE SCALE GENOMIC DNA]</scope>
    <source>
        <strain evidence="3">JCM 1405</strain>
    </source>
</reference>
<keyword evidence="3" id="KW-1185">Reference proteome</keyword>
<dbReference type="SUPFAM" id="SSF56281">
    <property type="entry name" value="Metallo-hydrolase/oxidoreductase"/>
    <property type="match status" value="1"/>
</dbReference>
<dbReference type="Pfam" id="PF00753">
    <property type="entry name" value="Lactamase_B"/>
    <property type="match status" value="1"/>
</dbReference>
<protein>
    <submittedName>
        <fullName evidence="2">MBL fold metallo-hydrolase</fullName>
    </submittedName>
</protein>
<feature type="domain" description="Metallo-beta-lactamase" evidence="1">
    <location>
        <begin position="16"/>
        <end position="204"/>
    </location>
</feature>
<dbReference type="RefSeq" id="WP_343769385.1">
    <property type="nucleotide sequence ID" value="NZ_BAAACF010000001.1"/>
</dbReference>
<proteinExistence type="predicted"/>
<evidence type="ECO:0000259" key="1">
    <source>
        <dbReference type="SMART" id="SM00849"/>
    </source>
</evidence>
<dbReference type="PANTHER" id="PTHR42951:SF14">
    <property type="entry name" value="METALLO-BETA-LACTAMASE SUPERFAMILY PROTEIN"/>
    <property type="match status" value="1"/>
</dbReference>
<comment type="caution">
    <text evidence="2">The sequence shown here is derived from an EMBL/GenBank/DDBJ whole genome shotgun (WGS) entry which is preliminary data.</text>
</comment>
<dbReference type="PANTHER" id="PTHR42951">
    <property type="entry name" value="METALLO-BETA-LACTAMASE DOMAIN-CONTAINING"/>
    <property type="match status" value="1"/>
</dbReference>
<accession>A0ABP3UBW5</accession>
<sequence length="298" mass="34163">MELIKIKGNTYYIDAPTNIGVYVFKNKNCLLVDTGINNSQAKKIDELLIKNNLHPKYIVNTHSHIDHCGGNNYFKENYPGCLTYTSCNEKLFMENPELTSIMLSNSIPIKGLDRITKINSVDFVLDYGINKINDEKFEVLSLKGHSQEHIGFVTPEKICFLGDALFSSEIIDKYSLPYLYSIEDSINTLNYIKDIPCDYFIISHSDKIIEQSEISTLVEHNINNINNFIKQIIDLLDGPMSKEDILHNLTILNELPSSFTQYHLNLSSVSAFVNYLYNKDYIDCSVQDGKMYFFSKDK</sequence>
<dbReference type="SMART" id="SM00849">
    <property type="entry name" value="Lactamase_B"/>
    <property type="match status" value="1"/>
</dbReference>
<organism evidence="2 3">
    <name type="scientific">Clostridium malenominatum</name>
    <dbReference type="NCBI Taxonomy" id="1539"/>
    <lineage>
        <taxon>Bacteria</taxon>
        <taxon>Bacillati</taxon>
        <taxon>Bacillota</taxon>
        <taxon>Clostridia</taxon>
        <taxon>Eubacteriales</taxon>
        <taxon>Clostridiaceae</taxon>
        <taxon>Clostridium</taxon>
    </lineage>
</organism>
<dbReference type="EMBL" id="BAAACF010000001">
    <property type="protein sequence ID" value="GAA0725421.1"/>
    <property type="molecule type" value="Genomic_DNA"/>
</dbReference>
<evidence type="ECO:0000313" key="2">
    <source>
        <dbReference type="EMBL" id="GAA0725421.1"/>
    </source>
</evidence>
<gene>
    <name evidence="2" type="ORF">GCM10008905_20730</name>
</gene>
<dbReference type="Gene3D" id="3.60.15.10">
    <property type="entry name" value="Ribonuclease Z/Hydroxyacylglutathione hydrolase-like"/>
    <property type="match status" value="1"/>
</dbReference>